<sequence>NHNTEAAMSTSATAVAAAPTNLQPEQQQQQQLPDPILLAYSMRQEYAAALYHPVPGLYPLPSAVDPRLWYGCLFMRHGPYRGHLVRFCLRVPADYPLPGSACPQLTLAPPAAPFHPRVAPDTGLVELKGFAENWRPGVHRLWQILHHLRRLLARVEVSCSSTEPADIDEAVAKGQFANPEAARLYLSDREAFRHRLESDAAASLQPATDGSGAVDIDCAGGIGELDPSARLWQLAAAENALTDEGDEFLELRSAMFEEAGSRELADAWSVGLWHLGRRPLPRVPSWMDPGSMRILSGDYQ</sequence>
<dbReference type="EMBL" id="NIVC01000988">
    <property type="protein sequence ID" value="PAA73893.1"/>
    <property type="molecule type" value="Genomic_DNA"/>
</dbReference>
<feature type="non-terminal residue" evidence="3">
    <location>
        <position position="1"/>
    </location>
</feature>
<dbReference type="PROSITE" id="PS50127">
    <property type="entry name" value="UBC_2"/>
    <property type="match status" value="1"/>
</dbReference>
<evidence type="ECO:0000313" key="4">
    <source>
        <dbReference type="Proteomes" id="UP000215902"/>
    </source>
</evidence>
<organism evidence="3 4">
    <name type="scientific">Macrostomum lignano</name>
    <dbReference type="NCBI Taxonomy" id="282301"/>
    <lineage>
        <taxon>Eukaryota</taxon>
        <taxon>Metazoa</taxon>
        <taxon>Spiralia</taxon>
        <taxon>Lophotrochozoa</taxon>
        <taxon>Platyhelminthes</taxon>
        <taxon>Rhabditophora</taxon>
        <taxon>Macrostomorpha</taxon>
        <taxon>Macrostomida</taxon>
        <taxon>Macrostomidae</taxon>
        <taxon>Macrostomum</taxon>
    </lineage>
</organism>
<dbReference type="Pfam" id="PF00179">
    <property type="entry name" value="UQ_con"/>
    <property type="match status" value="1"/>
</dbReference>
<reference evidence="3 4" key="1">
    <citation type="submission" date="2017-06" db="EMBL/GenBank/DDBJ databases">
        <title>A platform for efficient transgenesis in Macrostomum lignano, a flatworm model organism for stem cell research.</title>
        <authorList>
            <person name="Berezikov E."/>
        </authorList>
    </citation>
    <scope>NUCLEOTIDE SEQUENCE [LARGE SCALE GENOMIC DNA]</scope>
    <source>
        <strain evidence="3">DV1</strain>
        <tissue evidence="3">Whole organism</tissue>
    </source>
</reference>
<dbReference type="InterPro" id="IPR016135">
    <property type="entry name" value="UBQ-conjugating_enzyme/RWD"/>
</dbReference>
<protein>
    <recommendedName>
        <fullName evidence="2">UBC core domain-containing protein</fullName>
    </recommendedName>
</protein>
<dbReference type="STRING" id="282301.A0A267FJK2"/>
<dbReference type="CDD" id="cd23814">
    <property type="entry name" value="UEV_AKTIP"/>
    <property type="match status" value="1"/>
</dbReference>
<feature type="domain" description="UBC core" evidence="2">
    <location>
        <begin position="37"/>
        <end position="205"/>
    </location>
</feature>
<dbReference type="AlphaFoldDB" id="A0A267FJK2"/>
<gene>
    <name evidence="3" type="ORF">BOX15_Mlig033957g1</name>
</gene>
<dbReference type="SMART" id="SM00212">
    <property type="entry name" value="UBCc"/>
    <property type="match status" value="1"/>
</dbReference>
<evidence type="ECO:0000313" key="3">
    <source>
        <dbReference type="EMBL" id="PAA73893.1"/>
    </source>
</evidence>
<dbReference type="InterPro" id="IPR000608">
    <property type="entry name" value="UBC"/>
</dbReference>
<dbReference type="Proteomes" id="UP000215902">
    <property type="component" value="Unassembled WGS sequence"/>
</dbReference>
<dbReference type="SUPFAM" id="SSF54495">
    <property type="entry name" value="UBC-like"/>
    <property type="match status" value="1"/>
</dbReference>
<accession>A0A267FJK2</accession>
<keyword evidence="4" id="KW-1185">Reference proteome</keyword>
<evidence type="ECO:0000259" key="2">
    <source>
        <dbReference type="PROSITE" id="PS50127"/>
    </source>
</evidence>
<comment type="caution">
    <text evidence="3">The sequence shown here is derived from an EMBL/GenBank/DDBJ whole genome shotgun (WGS) entry which is preliminary data.</text>
</comment>
<dbReference type="Gene3D" id="3.10.110.10">
    <property type="entry name" value="Ubiquitin Conjugating Enzyme"/>
    <property type="match status" value="1"/>
</dbReference>
<feature type="region of interest" description="Disordered" evidence="1">
    <location>
        <begin position="1"/>
        <end position="30"/>
    </location>
</feature>
<proteinExistence type="predicted"/>
<name>A0A267FJK2_9PLAT</name>
<evidence type="ECO:0000256" key="1">
    <source>
        <dbReference type="SAM" id="MobiDB-lite"/>
    </source>
</evidence>
<dbReference type="OrthoDB" id="5596422at2759"/>